<evidence type="ECO:0000313" key="3">
    <source>
        <dbReference type="Proteomes" id="UP000824782"/>
    </source>
</evidence>
<feature type="compositionally biased region" description="Polar residues" evidence="1">
    <location>
        <begin position="461"/>
        <end position="473"/>
    </location>
</feature>
<feature type="compositionally biased region" description="Polar residues" evidence="1">
    <location>
        <begin position="238"/>
        <end position="253"/>
    </location>
</feature>
<evidence type="ECO:0000256" key="1">
    <source>
        <dbReference type="SAM" id="MobiDB-lite"/>
    </source>
</evidence>
<protein>
    <recommendedName>
        <fullName evidence="4">Breast carcinoma amplified sequence 1</fullName>
    </recommendedName>
</protein>
<feature type="compositionally biased region" description="Basic and acidic residues" evidence="1">
    <location>
        <begin position="275"/>
        <end position="294"/>
    </location>
</feature>
<feature type="compositionally biased region" description="Polar residues" evidence="1">
    <location>
        <begin position="216"/>
        <end position="231"/>
    </location>
</feature>
<dbReference type="AlphaFoldDB" id="A0AAV7B3H5"/>
<dbReference type="InterPro" id="IPR026115">
    <property type="entry name" value="NABC1"/>
</dbReference>
<feature type="compositionally biased region" description="Low complexity" evidence="1">
    <location>
        <begin position="509"/>
        <end position="520"/>
    </location>
</feature>
<dbReference type="GO" id="GO:0042552">
    <property type="term" value="P:myelination"/>
    <property type="evidence" value="ECO:0007669"/>
    <property type="project" value="TreeGrafter"/>
</dbReference>
<evidence type="ECO:0008006" key="4">
    <source>
        <dbReference type="Google" id="ProtNLM"/>
    </source>
</evidence>
<proteinExistence type="predicted"/>
<gene>
    <name evidence="2" type="ORF">GDO81_013596</name>
</gene>
<feature type="region of interest" description="Disordered" evidence="1">
    <location>
        <begin position="90"/>
        <end position="110"/>
    </location>
</feature>
<accession>A0AAV7B3H5</accession>
<feature type="compositionally biased region" description="Low complexity" evidence="1">
    <location>
        <begin position="591"/>
        <end position="603"/>
    </location>
</feature>
<dbReference type="PANTHER" id="PTHR15016:SF6">
    <property type="entry name" value="BREAST CARCINOMA-AMPLIFIED SEQUENCE 1"/>
    <property type="match status" value="1"/>
</dbReference>
<feature type="compositionally biased region" description="Basic and acidic residues" evidence="1">
    <location>
        <begin position="424"/>
        <end position="435"/>
    </location>
</feature>
<feature type="compositionally biased region" description="Basic and acidic residues" evidence="1">
    <location>
        <begin position="693"/>
        <end position="717"/>
    </location>
</feature>
<sequence length="785" mass="85874">MGNEVSSSEVEEEQEQIKESKPEFAVEVKNGPVTLQSSPTVHSAPISNQVSSQQVIQQENVITSSQKTIVLSPISNGSVANAPPTAAKSKFRLNISRPTPGRNSFRPNSEEDIGLVKPEVTLQGSPVIQTQLMTPIVSDSIIGKETVVSVQNPASVLSAEEASLSLTNPTEEESEKPKEVSIFHKIFKPEKKMQSTVLPQVTVNQPVIITMDQDTELQSSPPSTVLQSQSVDDYDQAVSAQEQSTSDTTQNTPPAELHPVMSFFKTLVSPNKSVPKSEEEEKAEGGDKSKKEEPLTSGSNVELEKSIVSVSVKSEKSPPEQVLIQDVPTQIAASEEEGKAAKESTTSRPKLFWRKSFKGEPQPKKIQENVVDVQVAQPVSVYSTPEQFPVQDAISLDSNVQVEENEKPMGEPSTRSVPFWRKSFKGDPQPRKKQDNVVIEQPVVSVSVNSEKLTPEPVITPDTTSLDSYTQQPESEKSKKEAASRPLPFWRKSFKADPPRQKDTENILVEQPVVSVSVNSEPPPSEKVVNADIKPLEADTQQAEIENTPKEAPSRPVPFWRKSFKGELRTPKVQETSLPEEPQTVLLTLDSSSEPEAQSSKSSTGNKGVTPGSKSLENKRPEDGKTAKPKIMMFFKQLSVLGDGSNINPEKSTEESNQEPTLDITDGVEISKNDKTVVTAVVEPPPPPPPPQKGKDNMKEKKASVEKLNKQESRESAEAAASLQFQAPDPVQVEIGVGASKDGQLKRTEKRQSLGSFFKAIRPKRMYDAEVQTDPVTILPAEKSK</sequence>
<feature type="region of interest" description="Disordered" evidence="1">
    <location>
        <begin position="392"/>
        <end position="725"/>
    </location>
</feature>
<keyword evidence="3" id="KW-1185">Reference proteome</keyword>
<feature type="compositionally biased region" description="Basic and acidic residues" evidence="1">
    <location>
        <begin position="494"/>
        <end position="505"/>
    </location>
</feature>
<comment type="caution">
    <text evidence="2">The sequence shown here is derived from an EMBL/GenBank/DDBJ whole genome shotgun (WGS) entry which is preliminary data.</text>
</comment>
<feature type="region of interest" description="Disordered" evidence="1">
    <location>
        <begin position="214"/>
        <end position="256"/>
    </location>
</feature>
<feature type="region of interest" description="Disordered" evidence="1">
    <location>
        <begin position="269"/>
        <end position="364"/>
    </location>
</feature>
<feature type="compositionally biased region" description="Basic and acidic residues" evidence="1">
    <location>
        <begin position="474"/>
        <end position="483"/>
    </location>
</feature>
<feature type="compositionally biased region" description="Pro residues" evidence="1">
    <location>
        <begin position="683"/>
        <end position="692"/>
    </location>
</feature>
<feature type="compositionally biased region" description="Basic and acidic residues" evidence="1">
    <location>
        <begin position="616"/>
        <end position="626"/>
    </location>
</feature>
<feature type="compositionally biased region" description="Polar residues" evidence="1">
    <location>
        <begin position="604"/>
        <end position="615"/>
    </location>
</feature>
<name>A0AAV7B3H5_ENGPU</name>
<dbReference type="EMBL" id="WNYA01000006">
    <property type="protein sequence ID" value="KAG8567378.1"/>
    <property type="molecule type" value="Genomic_DNA"/>
</dbReference>
<reference evidence="2" key="1">
    <citation type="thesis" date="2020" institute="ProQuest LLC" country="789 East Eisenhower Parkway, Ann Arbor, MI, USA">
        <title>Comparative Genomics and Chromosome Evolution.</title>
        <authorList>
            <person name="Mudd A.B."/>
        </authorList>
    </citation>
    <scope>NUCLEOTIDE SEQUENCE</scope>
    <source>
        <strain evidence="2">237g6f4</strain>
        <tissue evidence="2">Blood</tissue>
    </source>
</reference>
<feature type="region of interest" description="Disordered" evidence="1">
    <location>
        <begin position="1"/>
        <end position="46"/>
    </location>
</feature>
<feature type="compositionally biased region" description="Basic and acidic residues" evidence="1">
    <location>
        <begin position="15"/>
        <end position="26"/>
    </location>
</feature>
<dbReference type="Proteomes" id="UP000824782">
    <property type="component" value="Unassembled WGS sequence"/>
</dbReference>
<evidence type="ECO:0000313" key="2">
    <source>
        <dbReference type="EMBL" id="KAG8567378.1"/>
    </source>
</evidence>
<organism evidence="2 3">
    <name type="scientific">Engystomops pustulosus</name>
    <name type="common">Tungara frog</name>
    <name type="synonym">Physalaemus pustulosus</name>
    <dbReference type="NCBI Taxonomy" id="76066"/>
    <lineage>
        <taxon>Eukaryota</taxon>
        <taxon>Metazoa</taxon>
        <taxon>Chordata</taxon>
        <taxon>Craniata</taxon>
        <taxon>Vertebrata</taxon>
        <taxon>Euteleostomi</taxon>
        <taxon>Amphibia</taxon>
        <taxon>Batrachia</taxon>
        <taxon>Anura</taxon>
        <taxon>Neobatrachia</taxon>
        <taxon>Hyloidea</taxon>
        <taxon>Leptodactylidae</taxon>
        <taxon>Leiuperinae</taxon>
        <taxon>Engystomops</taxon>
    </lineage>
</organism>
<dbReference type="PANTHER" id="PTHR15016">
    <property type="entry name" value="BREAST CARCINOMA-AMPLIFIED SEQUENCE 1"/>
    <property type="match status" value="1"/>
</dbReference>